<evidence type="ECO:0000259" key="1">
    <source>
        <dbReference type="PROSITE" id="PS51729"/>
    </source>
</evidence>
<dbReference type="PANTHER" id="PTHR31435">
    <property type="entry name" value="PROTEIN NATD1"/>
    <property type="match status" value="1"/>
</dbReference>
<evidence type="ECO:0000313" key="2">
    <source>
        <dbReference type="EMBL" id="GIF93001.1"/>
    </source>
</evidence>
<dbReference type="InterPro" id="IPR031165">
    <property type="entry name" value="GNAT_YJDJ"/>
</dbReference>
<dbReference type="RefSeq" id="WP_191837438.1">
    <property type="nucleotide sequence ID" value="NZ_BAAALB010000001.1"/>
</dbReference>
<sequence length="107" mass="12033">MPATVRDNPAESRYEIYDGDQLAGFSTYKLTADTIAFTHTEVGEAFSGRGLARQLVIAELDEARRRGLAVRPFCPYVREIILRLADTYLDLVPEAERERFGLVPDVV</sequence>
<comment type="caution">
    <text evidence="2">The sequence shown here is derived from an EMBL/GenBank/DDBJ whole genome shotgun (WGS) entry which is preliminary data.</text>
</comment>
<dbReference type="SUPFAM" id="SSF55729">
    <property type="entry name" value="Acyl-CoA N-acyltransferases (Nat)"/>
    <property type="match status" value="1"/>
</dbReference>
<dbReference type="Pfam" id="PF14542">
    <property type="entry name" value="Acetyltransf_CG"/>
    <property type="match status" value="1"/>
</dbReference>
<dbReference type="EMBL" id="BONG01000054">
    <property type="protein sequence ID" value="GIF93001.1"/>
    <property type="molecule type" value="Genomic_DNA"/>
</dbReference>
<dbReference type="AlphaFoldDB" id="A0A8J3K4I3"/>
<proteinExistence type="predicted"/>
<dbReference type="InterPro" id="IPR016181">
    <property type="entry name" value="Acyl_CoA_acyltransferase"/>
</dbReference>
<feature type="domain" description="N-acetyltransferase" evidence="1">
    <location>
        <begin position="6"/>
        <end position="93"/>
    </location>
</feature>
<dbReference type="PANTHER" id="PTHR31435:SF10">
    <property type="entry name" value="BSR4717 PROTEIN"/>
    <property type="match status" value="1"/>
</dbReference>
<organism evidence="2 3">
    <name type="scientific">Catellatospora chokoriensis</name>
    <dbReference type="NCBI Taxonomy" id="310353"/>
    <lineage>
        <taxon>Bacteria</taxon>
        <taxon>Bacillati</taxon>
        <taxon>Actinomycetota</taxon>
        <taxon>Actinomycetes</taxon>
        <taxon>Micromonosporales</taxon>
        <taxon>Micromonosporaceae</taxon>
        <taxon>Catellatospora</taxon>
    </lineage>
</organism>
<name>A0A8J3K4I3_9ACTN</name>
<accession>A0A8J3K4I3</accession>
<dbReference type="InterPro" id="IPR045057">
    <property type="entry name" value="Gcn5-rel_NAT"/>
</dbReference>
<reference evidence="2 3" key="1">
    <citation type="submission" date="2021-01" db="EMBL/GenBank/DDBJ databases">
        <title>Whole genome shotgun sequence of Catellatospora chokoriensis NBRC 107358.</title>
        <authorList>
            <person name="Komaki H."/>
            <person name="Tamura T."/>
        </authorList>
    </citation>
    <scope>NUCLEOTIDE SEQUENCE [LARGE SCALE GENOMIC DNA]</scope>
    <source>
        <strain evidence="2 3">NBRC 107358</strain>
    </source>
</reference>
<protein>
    <recommendedName>
        <fullName evidence="1">N-acetyltransferase domain-containing protein</fullName>
    </recommendedName>
</protein>
<dbReference type="Proteomes" id="UP000619293">
    <property type="component" value="Unassembled WGS sequence"/>
</dbReference>
<gene>
    <name evidence="2" type="ORF">Cch02nite_64450</name>
</gene>
<dbReference type="Gene3D" id="3.40.630.30">
    <property type="match status" value="1"/>
</dbReference>
<keyword evidence="3" id="KW-1185">Reference proteome</keyword>
<dbReference type="PROSITE" id="PS51729">
    <property type="entry name" value="GNAT_YJDJ"/>
    <property type="match status" value="1"/>
</dbReference>
<evidence type="ECO:0000313" key="3">
    <source>
        <dbReference type="Proteomes" id="UP000619293"/>
    </source>
</evidence>